<feature type="transmembrane region" description="Helical" evidence="2">
    <location>
        <begin position="68"/>
        <end position="86"/>
    </location>
</feature>
<dbReference type="Proteomes" id="UP000608024">
    <property type="component" value="Unassembled WGS sequence"/>
</dbReference>
<organism evidence="3 4">
    <name type="scientific">Streptomyces longispororuber</name>
    <dbReference type="NCBI Taxonomy" id="68230"/>
    <lineage>
        <taxon>Bacteria</taxon>
        <taxon>Bacillati</taxon>
        <taxon>Actinomycetota</taxon>
        <taxon>Actinomycetes</taxon>
        <taxon>Kitasatosporales</taxon>
        <taxon>Streptomycetaceae</taxon>
        <taxon>Streptomyces</taxon>
    </lineage>
</organism>
<keyword evidence="2" id="KW-0812">Transmembrane</keyword>
<keyword evidence="4" id="KW-1185">Reference proteome</keyword>
<reference evidence="3" key="1">
    <citation type="journal article" date="2014" name="Int. J. Syst. Evol. Microbiol.">
        <title>Complete genome sequence of Corynebacterium casei LMG S-19264T (=DSM 44701T), isolated from a smear-ripened cheese.</title>
        <authorList>
            <consortium name="US DOE Joint Genome Institute (JGI-PGF)"/>
            <person name="Walter F."/>
            <person name="Albersmeier A."/>
            <person name="Kalinowski J."/>
            <person name="Ruckert C."/>
        </authorList>
    </citation>
    <scope>NUCLEOTIDE SEQUENCE</scope>
    <source>
        <strain evidence="3">JCM 4784</strain>
    </source>
</reference>
<reference evidence="3" key="2">
    <citation type="submission" date="2020-09" db="EMBL/GenBank/DDBJ databases">
        <authorList>
            <person name="Sun Q."/>
            <person name="Ohkuma M."/>
        </authorList>
    </citation>
    <scope>NUCLEOTIDE SEQUENCE</scope>
    <source>
        <strain evidence="3">JCM 4784</strain>
    </source>
</reference>
<keyword evidence="2" id="KW-0472">Membrane</keyword>
<accession>A0A918ZML1</accession>
<comment type="caution">
    <text evidence="3">The sequence shown here is derived from an EMBL/GenBank/DDBJ whole genome shotgun (WGS) entry which is preliminary data.</text>
</comment>
<dbReference type="AlphaFoldDB" id="A0A918ZML1"/>
<evidence type="ECO:0000256" key="2">
    <source>
        <dbReference type="SAM" id="Phobius"/>
    </source>
</evidence>
<protein>
    <submittedName>
        <fullName evidence="3">Uncharacterized protein</fullName>
    </submittedName>
</protein>
<evidence type="ECO:0000313" key="4">
    <source>
        <dbReference type="Proteomes" id="UP000608024"/>
    </source>
</evidence>
<keyword evidence="2" id="KW-1133">Transmembrane helix</keyword>
<gene>
    <name evidence="3" type="ORF">GCM10018785_28890</name>
</gene>
<dbReference type="EMBL" id="BNBT01000035">
    <property type="protein sequence ID" value="GHE57950.1"/>
    <property type="molecule type" value="Genomic_DNA"/>
</dbReference>
<evidence type="ECO:0000313" key="3">
    <source>
        <dbReference type="EMBL" id="GHE57950.1"/>
    </source>
</evidence>
<name>A0A918ZML1_9ACTN</name>
<evidence type="ECO:0000256" key="1">
    <source>
        <dbReference type="SAM" id="MobiDB-lite"/>
    </source>
</evidence>
<feature type="region of interest" description="Disordered" evidence="1">
    <location>
        <begin position="1"/>
        <end position="23"/>
    </location>
</feature>
<proteinExistence type="predicted"/>
<sequence>MARVRPCWASRGNEGDTGGGASVLGDGAQPWAFSKSRVRTVEKEEDDMMTLCAAGRGGGPELPVWGEVLVLVVFVILCVAMATKLIRQRGK</sequence>